<dbReference type="OrthoDB" id="9796786at2"/>
<dbReference type="EMBL" id="CP011071">
    <property type="protein sequence ID" value="AKA36098.1"/>
    <property type="molecule type" value="Genomic_DNA"/>
</dbReference>
<reference evidence="1 2" key="1">
    <citation type="submission" date="2015-03" db="EMBL/GenBank/DDBJ databases">
        <title>Complete genome sequence of Muricauda lutaonensis CC-HSB-11T, isolated from a coastal hot spring.</title>
        <authorList>
            <person name="Kim K.M."/>
        </authorList>
    </citation>
    <scope>NUCLEOTIDE SEQUENCE [LARGE SCALE GENOMIC DNA]</scope>
    <source>
        <strain evidence="1 2">CC-HSB-11</strain>
    </source>
</reference>
<dbReference type="KEGG" id="mlt:VC82_2529"/>
<protein>
    <submittedName>
        <fullName evidence="1">Uncharacterized protein</fullName>
    </submittedName>
</protein>
<evidence type="ECO:0000313" key="1">
    <source>
        <dbReference type="EMBL" id="AKA36098.1"/>
    </source>
</evidence>
<name>A0A0D5YW71_9FLAO</name>
<evidence type="ECO:0000313" key="2">
    <source>
        <dbReference type="Proteomes" id="UP000032726"/>
    </source>
</evidence>
<keyword evidence="2" id="KW-1185">Reference proteome</keyword>
<dbReference type="STRING" id="516051.VC82_2529"/>
<dbReference type="HOGENOM" id="CLU_2509070_0_0_10"/>
<accession>A0A0D5YW71</accession>
<dbReference type="AlphaFoldDB" id="A0A0D5YW71"/>
<dbReference type="RefSeq" id="WP_045802676.1">
    <property type="nucleotide sequence ID" value="NZ_CP011071.1"/>
</dbReference>
<organism evidence="1 2">
    <name type="scientific">Flagellimonas lutaonensis</name>
    <dbReference type="NCBI Taxonomy" id="516051"/>
    <lineage>
        <taxon>Bacteria</taxon>
        <taxon>Pseudomonadati</taxon>
        <taxon>Bacteroidota</taxon>
        <taxon>Flavobacteriia</taxon>
        <taxon>Flavobacteriales</taxon>
        <taxon>Flavobacteriaceae</taxon>
        <taxon>Flagellimonas</taxon>
    </lineage>
</organism>
<gene>
    <name evidence="1" type="ORF">VC82_2529</name>
</gene>
<sequence length="85" mass="9948">MKKISQKQYLAATHRLEELINLVDDNTPTDDPLTLEFLEISDIIEQYESIHYPMKIKINSSMENKTLPKESKTTTEYLFAQTTIR</sequence>
<dbReference type="Proteomes" id="UP000032726">
    <property type="component" value="Chromosome"/>
</dbReference>
<proteinExistence type="predicted"/>